<feature type="domain" description="Metallo-beta-lactamase" evidence="1">
    <location>
        <begin position="19"/>
        <end position="195"/>
    </location>
</feature>
<organism evidence="2 3">
    <name type="scientific">Streptomyces violarus</name>
    <dbReference type="NCBI Taxonomy" id="67380"/>
    <lineage>
        <taxon>Bacteria</taxon>
        <taxon>Bacillati</taxon>
        <taxon>Actinomycetota</taxon>
        <taxon>Actinomycetes</taxon>
        <taxon>Kitasatosporales</taxon>
        <taxon>Streptomycetaceae</taxon>
        <taxon>Streptomyces</taxon>
    </lineage>
</organism>
<comment type="caution">
    <text evidence="2">The sequence shown here is derived from an EMBL/GenBank/DDBJ whole genome shotgun (WGS) entry which is preliminary data.</text>
</comment>
<dbReference type="SMART" id="SM00849">
    <property type="entry name" value="Lactamase_B"/>
    <property type="match status" value="1"/>
</dbReference>
<evidence type="ECO:0000259" key="1">
    <source>
        <dbReference type="SMART" id="SM00849"/>
    </source>
</evidence>
<dbReference type="RefSeq" id="WP_229844984.1">
    <property type="nucleotide sequence ID" value="NZ_BMUP01000001.1"/>
</dbReference>
<dbReference type="InterPro" id="IPR001279">
    <property type="entry name" value="Metallo-B-lactamas"/>
</dbReference>
<dbReference type="Pfam" id="PF12706">
    <property type="entry name" value="Lactamase_B_2"/>
    <property type="match status" value="1"/>
</dbReference>
<evidence type="ECO:0000313" key="2">
    <source>
        <dbReference type="EMBL" id="MBB3074517.1"/>
    </source>
</evidence>
<dbReference type="GO" id="GO:0042781">
    <property type="term" value="F:3'-tRNA processing endoribonuclease activity"/>
    <property type="evidence" value="ECO:0007669"/>
    <property type="project" value="TreeGrafter"/>
</dbReference>
<sequence>MMHLTVLGGCGAWPVKDQPCSGYLVESEGFRLFVDPGYASFPALQEYATAEQVDAVLVTHGHPDHCADLNPLLRARVLSEEPPAPLPVYTLPSALDAVLSLDRPGMLGNSFELREFRGGDSFEIGPFRIDTRLLPHFVPNAGVRLTAGGLSLAYTGDTGPSPEVTALARNADVLLSEATYVDQVPRADEEFLLSARLAGEYAEAAGAARLLLTHLWPGTGHPAAVSAAARAFTGPIDVARPGLMAHIPTAASPPSAGLHT</sequence>
<dbReference type="AlphaFoldDB" id="A0A7W4ZL49"/>
<name>A0A7W4ZL49_9ACTN</name>
<proteinExistence type="predicted"/>
<dbReference type="CDD" id="cd07716">
    <property type="entry name" value="RNaseZ_short-form-like_MBL-fold"/>
    <property type="match status" value="1"/>
</dbReference>
<gene>
    <name evidence="2" type="ORF">FHS41_000986</name>
</gene>
<dbReference type="Proteomes" id="UP000572907">
    <property type="component" value="Unassembled WGS sequence"/>
</dbReference>
<evidence type="ECO:0000313" key="3">
    <source>
        <dbReference type="Proteomes" id="UP000572907"/>
    </source>
</evidence>
<protein>
    <submittedName>
        <fullName evidence="2">Ribonuclease BN (tRNA processing enzyme)</fullName>
    </submittedName>
</protein>
<keyword evidence="3" id="KW-1185">Reference proteome</keyword>
<accession>A0A7W4ZL49</accession>
<dbReference type="EMBL" id="JACHXE010000001">
    <property type="protein sequence ID" value="MBB3074517.1"/>
    <property type="molecule type" value="Genomic_DNA"/>
</dbReference>
<dbReference type="SUPFAM" id="SSF56281">
    <property type="entry name" value="Metallo-hydrolase/oxidoreductase"/>
    <property type="match status" value="1"/>
</dbReference>
<dbReference type="InterPro" id="IPR036866">
    <property type="entry name" value="RibonucZ/Hydroxyglut_hydro"/>
</dbReference>
<dbReference type="PANTHER" id="PTHR46018:SF4">
    <property type="entry name" value="METALLO-HYDROLASE YHFI-RELATED"/>
    <property type="match status" value="1"/>
</dbReference>
<dbReference type="PANTHER" id="PTHR46018">
    <property type="entry name" value="ZINC PHOSPHODIESTERASE ELAC PROTEIN 1"/>
    <property type="match status" value="1"/>
</dbReference>
<reference evidence="2 3" key="1">
    <citation type="submission" date="2020-08" db="EMBL/GenBank/DDBJ databases">
        <title>Genomic Encyclopedia of Type Strains, Phase III (KMG-III): the genomes of soil and plant-associated and newly described type strains.</title>
        <authorList>
            <person name="Whitman W."/>
        </authorList>
    </citation>
    <scope>NUCLEOTIDE SEQUENCE [LARGE SCALE GENOMIC DNA]</scope>
    <source>
        <strain evidence="2 3">CECT 3237</strain>
    </source>
</reference>
<dbReference type="Gene3D" id="3.60.15.10">
    <property type="entry name" value="Ribonuclease Z/Hydroxyacylglutathione hydrolase-like"/>
    <property type="match status" value="1"/>
</dbReference>